<dbReference type="InterPro" id="IPR023606">
    <property type="entry name" value="CoA-Trfase_III_dom_1_sf"/>
</dbReference>
<organism evidence="2 3">
    <name type="scientific">Lysinibacillus telephonicus</name>
    <dbReference type="NCBI Taxonomy" id="1714840"/>
    <lineage>
        <taxon>Bacteria</taxon>
        <taxon>Bacillati</taxon>
        <taxon>Bacillota</taxon>
        <taxon>Bacilli</taxon>
        <taxon>Bacillales</taxon>
        <taxon>Bacillaceae</taxon>
        <taxon>Lysinibacillus</taxon>
    </lineage>
</organism>
<dbReference type="Pfam" id="PF02515">
    <property type="entry name" value="CoA_transf_3"/>
    <property type="match status" value="1"/>
</dbReference>
<dbReference type="Gene3D" id="3.40.50.10540">
    <property type="entry name" value="Crotonobetainyl-coa:carnitine coa-transferase, domain 1"/>
    <property type="match status" value="1"/>
</dbReference>
<dbReference type="OrthoDB" id="9797653at2"/>
<dbReference type="GO" id="GO:0008410">
    <property type="term" value="F:CoA-transferase activity"/>
    <property type="evidence" value="ECO:0007669"/>
    <property type="project" value="TreeGrafter"/>
</dbReference>
<dbReference type="Gene3D" id="3.30.1540.10">
    <property type="entry name" value="formyl-coa transferase, domain 3"/>
    <property type="match status" value="1"/>
</dbReference>
<evidence type="ECO:0000256" key="1">
    <source>
        <dbReference type="ARBA" id="ARBA00022679"/>
    </source>
</evidence>
<evidence type="ECO:0000313" key="2">
    <source>
        <dbReference type="EMBL" id="RTQ94168.1"/>
    </source>
</evidence>
<gene>
    <name evidence="2" type="ORF">EKG35_06530</name>
</gene>
<dbReference type="InterPro" id="IPR050483">
    <property type="entry name" value="CoA-transferase_III_domain"/>
</dbReference>
<accession>A0A3S0HMF4</accession>
<dbReference type="SUPFAM" id="SSF89796">
    <property type="entry name" value="CoA-transferase family III (CaiB/BaiF)"/>
    <property type="match status" value="1"/>
</dbReference>
<dbReference type="EMBL" id="RXNR01000013">
    <property type="protein sequence ID" value="RTQ94168.1"/>
    <property type="molecule type" value="Genomic_DNA"/>
</dbReference>
<comment type="caution">
    <text evidence="2">The sequence shown here is derived from an EMBL/GenBank/DDBJ whole genome shotgun (WGS) entry which is preliminary data.</text>
</comment>
<dbReference type="InterPro" id="IPR044855">
    <property type="entry name" value="CoA-Trfase_III_dom3_sf"/>
</dbReference>
<reference evidence="2 3" key="1">
    <citation type="submission" date="2018-12" db="EMBL/GenBank/DDBJ databases">
        <authorList>
            <person name="Yu L."/>
        </authorList>
    </citation>
    <scope>NUCLEOTIDE SEQUENCE [LARGE SCALE GENOMIC DNA]</scope>
    <source>
        <strain evidence="2 3">S5H2222</strain>
    </source>
</reference>
<dbReference type="RefSeq" id="WP_126293634.1">
    <property type="nucleotide sequence ID" value="NZ_RXNR01000013.1"/>
</dbReference>
<sequence length="403" mass="44648">MKELPEKKYPLEGVKVLEMGSLIAGPFSTRILADFGAEVIKIELPKKGDQIRNWRVLHEGTSLWWYVQSRNKKTISLDCRTEEGMEITKKLLKDCDVLVENFRPGTIAKWGLTPERLKEINPKLITCHISGYGQDGPYKDRAGFGAIGEAMGGLRYLTGYPDLPPTRVGISIGDSVASLYSVIGVLMALYHRDVNNGEGQSIDVSLFESIFSLMESLLPEYDAAGVKRERTGSSMPGIAPSNIYKANDGKYVVIAANGDNIFQRLLKVIGRNDLVGDERYTTNEKRVANLEFIDGIIQDWTLQHSLKECVDLLNDNGIPAGAIYSIEDIVEDPQYKARDMIVEAPHPELGTLKVPGIVPKLSDTPGEIKWLGAKEIGVFNNQVLKEIGLTDDQIQQLCEKGII</sequence>
<proteinExistence type="predicted"/>
<dbReference type="AlphaFoldDB" id="A0A3S0HMF4"/>
<dbReference type="PANTHER" id="PTHR48207">
    <property type="entry name" value="SUCCINATE--HYDROXYMETHYLGLUTARATE COA-TRANSFERASE"/>
    <property type="match status" value="1"/>
</dbReference>
<name>A0A3S0HMF4_9BACI</name>
<protein>
    <submittedName>
        <fullName evidence="2">CoA transferase</fullName>
    </submittedName>
</protein>
<dbReference type="Proteomes" id="UP000276349">
    <property type="component" value="Unassembled WGS sequence"/>
</dbReference>
<keyword evidence="3" id="KW-1185">Reference proteome</keyword>
<evidence type="ECO:0000313" key="3">
    <source>
        <dbReference type="Proteomes" id="UP000276349"/>
    </source>
</evidence>
<dbReference type="PANTHER" id="PTHR48207:SF3">
    <property type="entry name" value="SUCCINATE--HYDROXYMETHYLGLUTARATE COA-TRANSFERASE"/>
    <property type="match status" value="1"/>
</dbReference>
<dbReference type="InterPro" id="IPR003673">
    <property type="entry name" value="CoA-Trfase_fam_III"/>
</dbReference>
<keyword evidence="1 2" id="KW-0808">Transferase</keyword>